<dbReference type="InterPro" id="IPR013011">
    <property type="entry name" value="PTS_EIIB_2"/>
</dbReference>
<dbReference type="Gene3D" id="3.40.50.2300">
    <property type="match status" value="1"/>
</dbReference>
<evidence type="ECO:0000256" key="1">
    <source>
        <dbReference type="ARBA" id="ARBA00022679"/>
    </source>
</evidence>
<accession>A0A4R7KXD4</accession>
<dbReference type="PROSITE" id="PS51099">
    <property type="entry name" value="PTS_EIIB_TYPE_2"/>
    <property type="match status" value="1"/>
</dbReference>
<dbReference type="InterPro" id="IPR003501">
    <property type="entry name" value="PTS_EIIB_2/3"/>
</dbReference>
<keyword evidence="1" id="KW-0808">Transferase</keyword>
<keyword evidence="4" id="KW-1185">Reference proteome</keyword>
<dbReference type="RefSeq" id="WP_133626733.1">
    <property type="nucleotide sequence ID" value="NZ_SOAZ01000001.1"/>
</dbReference>
<feature type="domain" description="PTS EIIB type-2" evidence="2">
    <location>
        <begin position="10"/>
        <end position="103"/>
    </location>
</feature>
<dbReference type="SUPFAM" id="SSF52794">
    <property type="entry name" value="PTS system IIB component-like"/>
    <property type="match status" value="1"/>
</dbReference>
<dbReference type="OrthoDB" id="6505030at2"/>
<name>A0A4R7KXD4_9CLOT</name>
<organism evidence="3 4">
    <name type="scientific">Fonticella tunisiensis</name>
    <dbReference type="NCBI Taxonomy" id="1096341"/>
    <lineage>
        <taxon>Bacteria</taxon>
        <taxon>Bacillati</taxon>
        <taxon>Bacillota</taxon>
        <taxon>Clostridia</taxon>
        <taxon>Eubacteriales</taxon>
        <taxon>Clostridiaceae</taxon>
        <taxon>Fonticella</taxon>
    </lineage>
</organism>
<dbReference type="Pfam" id="PF02302">
    <property type="entry name" value="PTS_IIB"/>
    <property type="match status" value="1"/>
</dbReference>
<proteinExistence type="predicted"/>
<dbReference type="GO" id="GO:0008982">
    <property type="term" value="F:protein-N(PI)-phosphohistidine-sugar phosphotransferase activity"/>
    <property type="evidence" value="ECO:0007669"/>
    <property type="project" value="InterPro"/>
</dbReference>
<gene>
    <name evidence="3" type="ORF">EDD71_10131</name>
</gene>
<dbReference type="AlphaFoldDB" id="A0A4R7KXD4"/>
<reference evidence="3 4" key="1">
    <citation type="submission" date="2019-03" db="EMBL/GenBank/DDBJ databases">
        <title>Genomic Encyclopedia of Type Strains, Phase IV (KMG-IV): sequencing the most valuable type-strain genomes for metagenomic binning, comparative biology and taxonomic classification.</title>
        <authorList>
            <person name="Goeker M."/>
        </authorList>
    </citation>
    <scope>NUCLEOTIDE SEQUENCE [LARGE SCALE GENOMIC DNA]</scope>
    <source>
        <strain evidence="3 4">DSM 24455</strain>
    </source>
</reference>
<dbReference type="Proteomes" id="UP000295325">
    <property type="component" value="Unassembled WGS sequence"/>
</dbReference>
<dbReference type="EMBL" id="SOAZ01000001">
    <property type="protein sequence ID" value="TDT63606.1"/>
    <property type="molecule type" value="Genomic_DNA"/>
</dbReference>
<dbReference type="GO" id="GO:0009401">
    <property type="term" value="P:phosphoenolpyruvate-dependent sugar phosphotransferase system"/>
    <property type="evidence" value="ECO:0007669"/>
    <property type="project" value="InterPro"/>
</dbReference>
<sequence>MKKQKEFKTARVMVVCADGVATSTMVLVALRDAFEDAGISAEFVQGRVIDAPSMAKNGKFDFIISTAGTDLDLDTDIPVFSGVPILTGIGKEQMFEKIMELIG</sequence>
<dbReference type="InterPro" id="IPR036095">
    <property type="entry name" value="PTS_EIIB-like_sf"/>
</dbReference>
<dbReference type="CDD" id="cd05566">
    <property type="entry name" value="PTS_IIB_galactitol"/>
    <property type="match status" value="1"/>
</dbReference>
<comment type="caution">
    <text evidence="3">The sequence shown here is derived from an EMBL/GenBank/DDBJ whole genome shotgun (WGS) entry which is preliminary data.</text>
</comment>
<protein>
    <submittedName>
        <fullName evidence="3">PTS system galactitol-specific IIB component</fullName>
    </submittedName>
</protein>
<evidence type="ECO:0000313" key="3">
    <source>
        <dbReference type="EMBL" id="TDT63606.1"/>
    </source>
</evidence>
<evidence type="ECO:0000313" key="4">
    <source>
        <dbReference type="Proteomes" id="UP000295325"/>
    </source>
</evidence>
<evidence type="ECO:0000259" key="2">
    <source>
        <dbReference type="PROSITE" id="PS51099"/>
    </source>
</evidence>